<keyword evidence="2" id="KW-1185">Reference proteome</keyword>
<dbReference type="AlphaFoldDB" id="A0A1U7DGD6"/>
<evidence type="ECO:0008006" key="3">
    <source>
        <dbReference type="Google" id="ProtNLM"/>
    </source>
</evidence>
<dbReference type="OrthoDB" id="7684399at2"/>
<accession>A0A1U7DGD6</accession>
<proteinExistence type="predicted"/>
<organism evidence="1 2">
    <name type="scientific">Brevirhabdus pacifica</name>
    <dbReference type="NCBI Taxonomy" id="1267768"/>
    <lineage>
        <taxon>Bacteria</taxon>
        <taxon>Pseudomonadati</taxon>
        <taxon>Pseudomonadota</taxon>
        <taxon>Alphaproteobacteria</taxon>
        <taxon>Rhodobacterales</taxon>
        <taxon>Paracoccaceae</taxon>
        <taxon>Brevirhabdus</taxon>
    </lineage>
</organism>
<dbReference type="STRING" id="1267768.BV394_03670"/>
<gene>
    <name evidence="1" type="ORF">BV394_03670</name>
</gene>
<dbReference type="Proteomes" id="UP000187266">
    <property type="component" value="Chromosome"/>
</dbReference>
<name>A0A1U7DGD6_9RHOB</name>
<dbReference type="EMBL" id="CP019124">
    <property type="protein sequence ID" value="APX88938.1"/>
    <property type="molecule type" value="Genomic_DNA"/>
</dbReference>
<evidence type="ECO:0000313" key="1">
    <source>
        <dbReference type="EMBL" id="APX88938.1"/>
    </source>
</evidence>
<reference evidence="1 2" key="1">
    <citation type="submission" date="2017-01" db="EMBL/GenBank/DDBJ databases">
        <title>Genomic analysis of Xuhuaishuia manganoxidans DY6-4.</title>
        <authorList>
            <person name="Wang X."/>
        </authorList>
    </citation>
    <scope>NUCLEOTIDE SEQUENCE [LARGE SCALE GENOMIC DNA]</scope>
    <source>
        <strain evidence="1 2">DY6-4</strain>
    </source>
</reference>
<protein>
    <recommendedName>
        <fullName evidence="3">DUF560 domain-containing protein</fullName>
    </recommendedName>
</protein>
<evidence type="ECO:0000313" key="2">
    <source>
        <dbReference type="Proteomes" id="UP000187266"/>
    </source>
</evidence>
<sequence length="502" mass="53558">MGAWRLRAAALWHRRRRRHLPMIPVLRKRPRTTAAIALLLTLGWTAPGASQSVDGDAVTAPAPDASGAVTLDLDQSRALARGALRQGNAGLAHRLASALLRADPADAEARLILAASAAQLGEPALAYAEALRVHGQTDNRALRYEAAHVAAEAAFLQGRESLAQIWLRAAAQDADDDARMRQTAQDYRAVRARNPWRTQLSFSLAPTSNINNGASTDRLIVNGENTQATLSGDAQALSGMESRAVAQLGYRLAGDAGQMTEFGLRLENRSYLLSDSAKARAPGARGADFRYGSVELSVNRHLRRPGSTGPLSFGATVGQSFYGGRDLGQYLQLRAGRGATLAPGVNGALTLLVERQWRAVGDGGDTDTLALGGQLQRHFAAGFTGGLRLGLMHVAGEMRNARQNTLSLGVNIVPDRPWGPVQPGLTLGASLRDFPDYVLGLASVPDGRQDTRLSAELELLFPKLDAWGFAPTLTLTAARGSSNISRFDTRQLGVSLGFRSLF</sequence>